<comment type="caution">
    <text evidence="1">The sequence shown here is derived from an EMBL/GenBank/DDBJ whole genome shotgun (WGS) entry which is preliminary data.</text>
</comment>
<evidence type="ECO:0000313" key="1">
    <source>
        <dbReference type="EMBL" id="MPM47948.1"/>
    </source>
</evidence>
<reference evidence="1" key="1">
    <citation type="submission" date="2019-08" db="EMBL/GenBank/DDBJ databases">
        <authorList>
            <person name="Kucharzyk K."/>
            <person name="Murdoch R.W."/>
            <person name="Higgins S."/>
            <person name="Loffler F."/>
        </authorList>
    </citation>
    <scope>NUCLEOTIDE SEQUENCE</scope>
</reference>
<accession>A0A645A5H3</accession>
<gene>
    <name evidence="1" type="ORF">SDC9_94669</name>
</gene>
<sequence>MILVDGRKEKVEGFAPLKNDLAAEVVSDFDRLWNRVFGSQKTDPGIKLLKLKMRMTAQSLKLTEE</sequence>
<name>A0A645A5H3_9ZZZZ</name>
<dbReference type="EMBL" id="VSSQ01011890">
    <property type="protein sequence ID" value="MPM47948.1"/>
    <property type="molecule type" value="Genomic_DNA"/>
</dbReference>
<protein>
    <submittedName>
        <fullName evidence="1">Uncharacterized protein</fullName>
    </submittedName>
</protein>
<organism evidence="1">
    <name type="scientific">bioreactor metagenome</name>
    <dbReference type="NCBI Taxonomy" id="1076179"/>
    <lineage>
        <taxon>unclassified sequences</taxon>
        <taxon>metagenomes</taxon>
        <taxon>ecological metagenomes</taxon>
    </lineage>
</organism>
<dbReference type="AlphaFoldDB" id="A0A645A5H3"/>
<proteinExistence type="predicted"/>